<organism evidence="2 3">
    <name type="scientific">Halonotius aquaticus</name>
    <dbReference type="NCBI Taxonomy" id="2216978"/>
    <lineage>
        <taxon>Archaea</taxon>
        <taxon>Methanobacteriati</taxon>
        <taxon>Methanobacteriota</taxon>
        <taxon>Stenosarchaea group</taxon>
        <taxon>Halobacteria</taxon>
        <taxon>Halobacteriales</taxon>
        <taxon>Haloferacaceae</taxon>
        <taxon>Halonotius</taxon>
    </lineage>
</organism>
<protein>
    <submittedName>
        <fullName evidence="2">Uncharacterized protein</fullName>
    </submittedName>
</protein>
<keyword evidence="1" id="KW-1133">Transmembrane helix</keyword>
<dbReference type="RefSeq" id="WP_120102770.1">
    <property type="nucleotide sequence ID" value="NZ_QKNY01000010.1"/>
</dbReference>
<feature type="transmembrane region" description="Helical" evidence="1">
    <location>
        <begin position="70"/>
        <end position="91"/>
    </location>
</feature>
<dbReference type="EMBL" id="QKNY01000010">
    <property type="protein sequence ID" value="RJX43124.1"/>
    <property type="molecule type" value="Genomic_DNA"/>
</dbReference>
<comment type="caution">
    <text evidence="2">The sequence shown here is derived from an EMBL/GenBank/DDBJ whole genome shotgun (WGS) entry which is preliminary data.</text>
</comment>
<name>A0A3A6QB37_9EURY</name>
<gene>
    <name evidence="2" type="ORF">DM826_07400</name>
</gene>
<evidence type="ECO:0000313" key="2">
    <source>
        <dbReference type="EMBL" id="RJX43124.1"/>
    </source>
</evidence>
<proteinExistence type="predicted"/>
<sequence>MIQSQISLFAATIRSWLWTRQSITQVRFGTGLLTLAVVAVFAIDPAMATTAGEGSVDVCDTDVAALFNNFMLLMSGLAPLGTGAFVSWHMFRAGTTSKSDKTKQHRENITQAIVYGAGATLVFGLLALGSGLIPGGVACV</sequence>
<keyword evidence="1" id="KW-0812">Transmembrane</keyword>
<evidence type="ECO:0000313" key="3">
    <source>
        <dbReference type="Proteomes" id="UP000276588"/>
    </source>
</evidence>
<reference evidence="2 3" key="1">
    <citation type="submission" date="2018-06" db="EMBL/GenBank/DDBJ databases">
        <title>Halonotius sp. F13-13 a new haloarchaeeon isolated from a solar saltern from Isla Cristina, Huelva, Spain.</title>
        <authorList>
            <person name="Duran-Viseras A."/>
            <person name="Sanchez-Porro C."/>
            <person name="Ventosa A."/>
        </authorList>
    </citation>
    <scope>NUCLEOTIDE SEQUENCE [LARGE SCALE GENOMIC DNA]</scope>
    <source>
        <strain evidence="2 3">F13-13</strain>
    </source>
</reference>
<evidence type="ECO:0000256" key="1">
    <source>
        <dbReference type="SAM" id="Phobius"/>
    </source>
</evidence>
<accession>A0A3A6QB37</accession>
<keyword evidence="1" id="KW-0472">Membrane</keyword>
<dbReference type="AlphaFoldDB" id="A0A3A6QB37"/>
<dbReference type="Proteomes" id="UP000276588">
    <property type="component" value="Unassembled WGS sequence"/>
</dbReference>
<feature type="transmembrane region" description="Helical" evidence="1">
    <location>
        <begin position="112"/>
        <end position="133"/>
    </location>
</feature>
<feature type="transmembrane region" description="Helical" evidence="1">
    <location>
        <begin position="26"/>
        <end position="43"/>
    </location>
</feature>
<keyword evidence="3" id="KW-1185">Reference proteome</keyword>